<dbReference type="Pfam" id="PF08378">
    <property type="entry name" value="NERD"/>
    <property type="match status" value="1"/>
</dbReference>
<organism evidence="2 3">
    <name type="scientific">Thiorhodovibrio winogradskyi</name>
    <dbReference type="NCBI Taxonomy" id="77007"/>
    <lineage>
        <taxon>Bacteria</taxon>
        <taxon>Pseudomonadati</taxon>
        <taxon>Pseudomonadota</taxon>
        <taxon>Gammaproteobacteria</taxon>
        <taxon>Chromatiales</taxon>
        <taxon>Chromatiaceae</taxon>
        <taxon>Thiorhodovibrio</taxon>
    </lineage>
</organism>
<protein>
    <submittedName>
        <fullName evidence="2">Nuclease-related domain protein</fullName>
    </submittedName>
</protein>
<feature type="domain" description="NERD" evidence="1">
    <location>
        <begin position="21"/>
        <end position="102"/>
    </location>
</feature>
<sequence length="116" mass="12972">MATIIPSDLTRLALSGAHEPEIATLAVLRDRLPAAYTVFHGVHWTRQYNGHTVYGEIDFVVLNRAGQVLCTEQKNGPLEEADGQLIKHYGDSRKNVGEQIQRFLPVDVLGLYIYLP</sequence>
<dbReference type="InterPro" id="IPR011528">
    <property type="entry name" value="NERD"/>
</dbReference>
<keyword evidence="3" id="KW-1185">Reference proteome</keyword>
<accession>A0ABZ0SAA2</accession>
<evidence type="ECO:0000313" key="3">
    <source>
        <dbReference type="Proteomes" id="UP001432180"/>
    </source>
</evidence>
<dbReference type="RefSeq" id="WP_328987872.1">
    <property type="nucleotide sequence ID" value="NZ_CP121472.1"/>
</dbReference>
<dbReference type="Proteomes" id="UP001432180">
    <property type="component" value="Chromosome"/>
</dbReference>
<proteinExistence type="predicted"/>
<name>A0ABZ0SAA2_9GAMM</name>
<reference evidence="2 3" key="1">
    <citation type="journal article" date="2023" name="Microorganisms">
        <title>Thiorhodovibrio frisius and Trv. litoralis spp. nov., Two Novel Members from a Clade of Fastidious Purple Sulfur Bacteria That Exhibit Unique Red-Shifted Light-Harvesting Capabilities.</title>
        <authorList>
            <person name="Methner A."/>
            <person name="Kuzyk S.B."/>
            <person name="Petersen J."/>
            <person name="Bauer S."/>
            <person name="Brinkmann H."/>
            <person name="Sichau K."/>
            <person name="Wanner G."/>
            <person name="Wolf J."/>
            <person name="Neumann-Schaal M."/>
            <person name="Henke P."/>
            <person name="Tank M."/>
            <person name="Sproer C."/>
            <person name="Bunk B."/>
            <person name="Overmann J."/>
        </authorList>
    </citation>
    <scope>NUCLEOTIDE SEQUENCE [LARGE SCALE GENOMIC DNA]</scope>
    <source>
        <strain evidence="2 3">DSM 6702</strain>
    </source>
</reference>
<dbReference type="EMBL" id="CP121472">
    <property type="protein sequence ID" value="WPL17362.1"/>
    <property type="molecule type" value="Genomic_DNA"/>
</dbReference>
<evidence type="ECO:0000313" key="2">
    <source>
        <dbReference type="EMBL" id="WPL17362.1"/>
    </source>
</evidence>
<evidence type="ECO:0000259" key="1">
    <source>
        <dbReference type="Pfam" id="PF08378"/>
    </source>
</evidence>
<gene>
    <name evidence="2" type="ORF">Thiowin_02369</name>
</gene>